<reference evidence="7" key="1">
    <citation type="submission" date="2014-12" db="EMBL/GenBank/DDBJ databases">
        <title>Genome Sequence of Valsa Canker Pathogens Uncovers a Specific Adaption of Colonization on Woody Bark.</title>
        <authorList>
            <person name="Yin Z."/>
            <person name="Liu H."/>
            <person name="Gao X."/>
            <person name="Li Z."/>
            <person name="Song N."/>
            <person name="Ke X."/>
            <person name="Dai Q."/>
            <person name="Wu Y."/>
            <person name="Sun Y."/>
            <person name="Xu J.-R."/>
            <person name="Kang Z.K."/>
            <person name="Wang L."/>
            <person name="Huang L."/>
        </authorList>
    </citation>
    <scope>NUCLEOTIDE SEQUENCE [LARGE SCALE GENOMIC DNA]</scope>
    <source>
        <strain evidence="7">03-8</strain>
    </source>
</reference>
<dbReference type="SUPFAM" id="SSF48264">
    <property type="entry name" value="Cytochrome P450"/>
    <property type="match status" value="1"/>
</dbReference>
<dbReference type="AlphaFoldDB" id="A0A194W5E7"/>
<dbReference type="InterPro" id="IPR001128">
    <property type="entry name" value="Cyt_P450"/>
</dbReference>
<keyword evidence="4" id="KW-0560">Oxidoreductase</keyword>
<keyword evidence="2" id="KW-0597">Phosphoprotein</keyword>
<dbReference type="SUPFAM" id="SSF51735">
    <property type="entry name" value="NAD(P)-binding Rossmann-fold domains"/>
    <property type="match status" value="1"/>
</dbReference>
<evidence type="ECO:0000256" key="4">
    <source>
        <dbReference type="ARBA" id="ARBA00023002"/>
    </source>
</evidence>
<dbReference type="GO" id="GO:0004312">
    <property type="term" value="F:fatty acid synthase activity"/>
    <property type="evidence" value="ECO:0007669"/>
    <property type="project" value="TreeGrafter"/>
</dbReference>
<dbReference type="PANTHER" id="PTHR43775:SF20">
    <property type="entry name" value="HYBRID PKS-NRPS SYNTHETASE APDA"/>
    <property type="match status" value="1"/>
</dbReference>
<dbReference type="SUPFAM" id="SSF47336">
    <property type="entry name" value="ACP-like"/>
    <property type="match status" value="1"/>
</dbReference>
<evidence type="ECO:0000259" key="6">
    <source>
        <dbReference type="PROSITE" id="PS50075"/>
    </source>
</evidence>
<dbReference type="OrthoDB" id="5245411at2759"/>
<name>A0A194W5E7_CYTMA</name>
<proteinExistence type="predicted"/>
<evidence type="ECO:0000256" key="1">
    <source>
        <dbReference type="ARBA" id="ARBA00022450"/>
    </source>
</evidence>
<dbReference type="Pfam" id="PF08659">
    <property type="entry name" value="KR"/>
    <property type="match status" value="1"/>
</dbReference>
<dbReference type="GO" id="GO:0005506">
    <property type="term" value="F:iron ion binding"/>
    <property type="evidence" value="ECO:0007669"/>
    <property type="project" value="InterPro"/>
</dbReference>
<dbReference type="InterPro" id="IPR036736">
    <property type="entry name" value="ACP-like_sf"/>
</dbReference>
<keyword evidence="3" id="KW-0808">Transferase</keyword>
<dbReference type="Gene3D" id="1.10.630.10">
    <property type="entry name" value="Cytochrome P450"/>
    <property type="match status" value="1"/>
</dbReference>
<dbReference type="InterPro" id="IPR050091">
    <property type="entry name" value="PKS_NRPS_Biosynth_Enz"/>
</dbReference>
<dbReference type="SMART" id="SM00823">
    <property type="entry name" value="PKS_PP"/>
    <property type="match status" value="1"/>
</dbReference>
<dbReference type="SMR" id="A0A194W5E7"/>
<evidence type="ECO:0000313" key="7">
    <source>
        <dbReference type="EMBL" id="KUI71756.1"/>
    </source>
</evidence>
<keyword evidence="1" id="KW-0596">Phosphopantetheine</keyword>
<dbReference type="InterPro" id="IPR013968">
    <property type="entry name" value="PKS_KR"/>
</dbReference>
<evidence type="ECO:0000256" key="5">
    <source>
        <dbReference type="SAM" id="MobiDB-lite"/>
    </source>
</evidence>
<feature type="region of interest" description="Disordered" evidence="5">
    <location>
        <begin position="571"/>
        <end position="603"/>
    </location>
</feature>
<dbReference type="GO" id="GO:0020037">
    <property type="term" value="F:heme binding"/>
    <property type="evidence" value="ECO:0007669"/>
    <property type="project" value="InterPro"/>
</dbReference>
<dbReference type="GO" id="GO:0006633">
    <property type="term" value="P:fatty acid biosynthetic process"/>
    <property type="evidence" value="ECO:0007669"/>
    <property type="project" value="TreeGrafter"/>
</dbReference>
<dbReference type="SMART" id="SM00822">
    <property type="entry name" value="PKS_KR"/>
    <property type="match status" value="1"/>
</dbReference>
<dbReference type="InterPro" id="IPR057326">
    <property type="entry name" value="KR_dom"/>
</dbReference>
<evidence type="ECO:0000256" key="2">
    <source>
        <dbReference type="ARBA" id="ARBA00022553"/>
    </source>
</evidence>
<sequence length="639" mass="70254">MDERDRKRSQGMELEPERTNLLWTMAGQMRGDEEGLRSQVCLIMVPTNDTTSMFIANCIWYLARNPDSWEKLRQEFAALGKDAPFTFDVLRNMPYLNGVMNETSLAGTQVSSLAHRQYVTDWQKREALPLTTPPLDVAGLFRPDKTYLMVGAAGGLGFSICKWALANGAKHMVITSRIPRIDPAELEDARRSGATVQVLSMDVASRTSVEEVQKQISKTMPPIAGVCNAAMVLSDKLFLDMSDEQLNGTLKPKVDGSENLDAVFGDDADLDFFVMLSSSAMVLGNIGQANYHIANLYMGSIAARRRARGLAGSIIHVGHITDVGYVVESKDRTAALEEHFRTIRLMPLSETDVHNAFAEAIRCGRPGRPGSHDIIMGVEPASEPVASDVVEATESKIPWLANPRLGHLVPLEAVGTGAETEEEAVAEVLRAFCAKLEATLQLSSGQAAENAQAPVIDLAIDSLVAVEIRTWFLKELGAEVPVLKVLGGDSALQICTTVARTVMAKRIKEESDGGGAKAEDRDYAVGLSIPAPNEMKPVPVYQDGRSPSDSRITTVSVFQKQREIRLTKMTSPSARARMKIPPIPRSPVFKEKEGVTKQPHQEDQSIVMRKRPELIRQERMSRTQARIWFLIKHLDDPTA</sequence>
<dbReference type="InterPro" id="IPR009081">
    <property type="entry name" value="PP-bd_ACP"/>
</dbReference>
<dbReference type="InterPro" id="IPR020806">
    <property type="entry name" value="PKS_PP-bd"/>
</dbReference>
<dbReference type="InterPro" id="IPR036291">
    <property type="entry name" value="NAD(P)-bd_dom_sf"/>
</dbReference>
<dbReference type="Pfam" id="PF00067">
    <property type="entry name" value="p450"/>
    <property type="match status" value="1"/>
</dbReference>
<dbReference type="GO" id="GO:0016705">
    <property type="term" value="F:oxidoreductase activity, acting on paired donors, with incorporation or reduction of molecular oxygen"/>
    <property type="evidence" value="ECO:0007669"/>
    <property type="project" value="InterPro"/>
</dbReference>
<dbReference type="InterPro" id="IPR036396">
    <property type="entry name" value="Cyt_P450_sf"/>
</dbReference>
<accession>A0A194W5E7</accession>
<keyword evidence="8" id="KW-1185">Reference proteome</keyword>
<dbReference type="EMBL" id="CM003104">
    <property type="protein sequence ID" value="KUI71756.1"/>
    <property type="molecule type" value="Genomic_DNA"/>
</dbReference>
<organism evidence="7 8">
    <name type="scientific">Cytospora mali</name>
    <name type="common">Apple Valsa canker fungus</name>
    <name type="synonym">Valsa mali</name>
    <dbReference type="NCBI Taxonomy" id="578113"/>
    <lineage>
        <taxon>Eukaryota</taxon>
        <taxon>Fungi</taxon>
        <taxon>Dikarya</taxon>
        <taxon>Ascomycota</taxon>
        <taxon>Pezizomycotina</taxon>
        <taxon>Sordariomycetes</taxon>
        <taxon>Sordariomycetidae</taxon>
        <taxon>Diaporthales</taxon>
        <taxon>Cytosporaceae</taxon>
        <taxon>Cytospora</taxon>
    </lineage>
</organism>
<dbReference type="PANTHER" id="PTHR43775">
    <property type="entry name" value="FATTY ACID SYNTHASE"/>
    <property type="match status" value="1"/>
</dbReference>
<evidence type="ECO:0000256" key="3">
    <source>
        <dbReference type="ARBA" id="ARBA00022679"/>
    </source>
</evidence>
<dbReference type="Proteomes" id="UP000078559">
    <property type="component" value="Chromosome 7"/>
</dbReference>
<dbReference type="PROSITE" id="PS50075">
    <property type="entry name" value="CARRIER"/>
    <property type="match status" value="1"/>
</dbReference>
<protein>
    <submittedName>
        <fullName evidence="7">Nonribosomal peptide synthetase 14</fullName>
    </submittedName>
</protein>
<dbReference type="GO" id="GO:0044550">
    <property type="term" value="P:secondary metabolite biosynthetic process"/>
    <property type="evidence" value="ECO:0007669"/>
    <property type="project" value="TreeGrafter"/>
</dbReference>
<evidence type="ECO:0000313" key="8">
    <source>
        <dbReference type="Proteomes" id="UP000078559"/>
    </source>
</evidence>
<dbReference type="Gene3D" id="3.40.50.720">
    <property type="entry name" value="NAD(P)-binding Rossmann-like Domain"/>
    <property type="match status" value="1"/>
</dbReference>
<feature type="compositionally biased region" description="Basic and acidic residues" evidence="5">
    <location>
        <begin position="588"/>
        <end position="603"/>
    </location>
</feature>
<gene>
    <name evidence="7" type="ORF">VM1G_06772</name>
</gene>
<dbReference type="GO" id="GO:0031177">
    <property type="term" value="F:phosphopantetheine binding"/>
    <property type="evidence" value="ECO:0007669"/>
    <property type="project" value="InterPro"/>
</dbReference>
<feature type="domain" description="Carrier" evidence="6">
    <location>
        <begin position="423"/>
        <end position="502"/>
    </location>
</feature>
<dbReference type="GO" id="GO:0004497">
    <property type="term" value="F:monooxygenase activity"/>
    <property type="evidence" value="ECO:0007669"/>
    <property type="project" value="InterPro"/>
</dbReference>